<reference evidence="3" key="1">
    <citation type="submission" date="2021-10" db="EMBL/GenBank/DDBJ databases">
        <title>Anaerobic single-cell dispensing facilitates the cultivation of human gut bacteria.</title>
        <authorList>
            <person name="Afrizal A."/>
        </authorList>
    </citation>
    <scope>NUCLEOTIDE SEQUENCE</scope>
    <source>
        <strain evidence="3">CLA-AA-H272</strain>
    </source>
</reference>
<feature type="compositionally biased region" description="Polar residues" evidence="1">
    <location>
        <begin position="1"/>
        <end position="13"/>
    </location>
</feature>
<evidence type="ECO:0000256" key="2">
    <source>
        <dbReference type="SAM" id="Phobius"/>
    </source>
</evidence>
<feature type="transmembrane region" description="Helical" evidence="2">
    <location>
        <begin position="120"/>
        <end position="144"/>
    </location>
</feature>
<sequence length="148" mass="15944">MAANPMNNKNLGRTHSKELAKNNRGKRTRKNSDYQTAATAARQAQAQSQAAQKAPWPTKVKVTLGIMFGVLVACLVVRLAVPSLQENQILNSATTLLLGLSCGALYLIRKDYPAPKPSKLDGVVNAVLIVFALVYGLLGVWGLLQLFA</sequence>
<feature type="transmembrane region" description="Helical" evidence="2">
    <location>
        <begin position="87"/>
        <end position="108"/>
    </location>
</feature>
<gene>
    <name evidence="3" type="ORF">LKD37_10210</name>
</gene>
<feature type="region of interest" description="Disordered" evidence="1">
    <location>
        <begin position="1"/>
        <end position="39"/>
    </location>
</feature>
<proteinExistence type="predicted"/>
<keyword evidence="2" id="KW-0812">Transmembrane</keyword>
<evidence type="ECO:0000313" key="3">
    <source>
        <dbReference type="EMBL" id="MCC2129887.1"/>
    </source>
</evidence>
<keyword evidence="2" id="KW-0472">Membrane</keyword>
<dbReference type="RefSeq" id="WP_302929128.1">
    <property type="nucleotide sequence ID" value="NZ_JAJEPW010000029.1"/>
</dbReference>
<dbReference type="Proteomes" id="UP001199319">
    <property type="component" value="Unassembled WGS sequence"/>
</dbReference>
<accession>A0AAE3AC81</accession>
<keyword evidence="4" id="KW-1185">Reference proteome</keyword>
<comment type="caution">
    <text evidence="3">The sequence shown here is derived from an EMBL/GenBank/DDBJ whole genome shotgun (WGS) entry which is preliminary data.</text>
</comment>
<organism evidence="3 4">
    <name type="scientific">Brotocaccenecus cirricatena</name>
    <dbReference type="NCBI Taxonomy" id="3064195"/>
    <lineage>
        <taxon>Bacteria</taxon>
        <taxon>Bacillati</taxon>
        <taxon>Bacillota</taxon>
        <taxon>Clostridia</taxon>
        <taxon>Eubacteriales</taxon>
        <taxon>Oscillospiraceae</taxon>
        <taxon>Brotocaccenecus</taxon>
    </lineage>
</organism>
<name>A0AAE3AC81_9FIRM</name>
<evidence type="ECO:0000313" key="4">
    <source>
        <dbReference type="Proteomes" id="UP001199319"/>
    </source>
</evidence>
<protein>
    <submittedName>
        <fullName evidence="3">Uncharacterized protein</fullName>
    </submittedName>
</protein>
<keyword evidence="2" id="KW-1133">Transmembrane helix</keyword>
<dbReference type="EMBL" id="JAJEPW010000029">
    <property type="protein sequence ID" value="MCC2129887.1"/>
    <property type="molecule type" value="Genomic_DNA"/>
</dbReference>
<feature type="transmembrane region" description="Helical" evidence="2">
    <location>
        <begin position="62"/>
        <end position="81"/>
    </location>
</feature>
<evidence type="ECO:0000256" key="1">
    <source>
        <dbReference type="SAM" id="MobiDB-lite"/>
    </source>
</evidence>
<dbReference type="AlphaFoldDB" id="A0AAE3AC81"/>